<dbReference type="Proteomes" id="UP000648722">
    <property type="component" value="Unassembled WGS sequence"/>
</dbReference>
<proteinExistence type="inferred from homology"/>
<evidence type="ECO:0000259" key="10">
    <source>
        <dbReference type="PROSITE" id="PS51384"/>
    </source>
</evidence>
<comment type="caution">
    <text evidence="11">The sequence shown here is derived from an EMBL/GenBank/DDBJ whole genome shotgun (WGS) entry which is preliminary data.</text>
</comment>
<keyword evidence="4" id="KW-0285">Flavoprotein</keyword>
<protein>
    <recommendedName>
        <fullName evidence="3">ferredoxin--NADP(+) reductase</fullName>
        <ecNumber evidence="3">1.18.1.2</ecNumber>
    </recommendedName>
</protein>
<evidence type="ECO:0000256" key="8">
    <source>
        <dbReference type="ARBA" id="ARBA00023002"/>
    </source>
</evidence>
<comment type="catalytic activity">
    <reaction evidence="9">
        <text>2 reduced [2Fe-2S]-[ferredoxin] + NADP(+) + H(+) = 2 oxidized [2Fe-2S]-[ferredoxin] + NADPH</text>
        <dbReference type="Rhea" id="RHEA:20125"/>
        <dbReference type="Rhea" id="RHEA-COMP:10000"/>
        <dbReference type="Rhea" id="RHEA-COMP:10001"/>
        <dbReference type="ChEBI" id="CHEBI:15378"/>
        <dbReference type="ChEBI" id="CHEBI:33737"/>
        <dbReference type="ChEBI" id="CHEBI:33738"/>
        <dbReference type="ChEBI" id="CHEBI:57783"/>
        <dbReference type="ChEBI" id="CHEBI:58349"/>
        <dbReference type="EC" id="1.18.1.2"/>
    </reaction>
</comment>
<dbReference type="PROSITE" id="PS51384">
    <property type="entry name" value="FAD_FR"/>
    <property type="match status" value="1"/>
</dbReference>
<accession>A0ABQ1XM36</accession>
<evidence type="ECO:0000256" key="9">
    <source>
        <dbReference type="ARBA" id="ARBA00047776"/>
    </source>
</evidence>
<evidence type="ECO:0000256" key="5">
    <source>
        <dbReference type="ARBA" id="ARBA00022741"/>
    </source>
</evidence>
<dbReference type="CDD" id="cd06195">
    <property type="entry name" value="FNR1"/>
    <property type="match status" value="1"/>
</dbReference>
<evidence type="ECO:0000256" key="7">
    <source>
        <dbReference type="ARBA" id="ARBA00022857"/>
    </source>
</evidence>
<keyword evidence="12" id="KW-1185">Reference proteome</keyword>
<gene>
    <name evidence="11" type="ORF">GCM10007420_11550</name>
</gene>
<evidence type="ECO:0000313" key="11">
    <source>
        <dbReference type="EMBL" id="GGG97527.1"/>
    </source>
</evidence>
<dbReference type="InterPro" id="IPR001433">
    <property type="entry name" value="OxRdtase_FAD/NAD-bd"/>
</dbReference>
<dbReference type="InterPro" id="IPR033892">
    <property type="entry name" value="FNR_bac"/>
</dbReference>
<keyword evidence="6" id="KW-0274">FAD</keyword>
<dbReference type="InterPro" id="IPR039261">
    <property type="entry name" value="FNR_nucleotide-bd"/>
</dbReference>
<evidence type="ECO:0000313" key="12">
    <source>
        <dbReference type="Proteomes" id="UP000648722"/>
    </source>
</evidence>
<dbReference type="Gene3D" id="2.40.30.10">
    <property type="entry name" value="Translation factors"/>
    <property type="match status" value="1"/>
</dbReference>
<evidence type="ECO:0000256" key="3">
    <source>
        <dbReference type="ARBA" id="ARBA00013223"/>
    </source>
</evidence>
<dbReference type="InterPro" id="IPR017927">
    <property type="entry name" value="FAD-bd_FR_type"/>
</dbReference>
<dbReference type="PANTHER" id="PTHR47878">
    <property type="entry name" value="OXIDOREDUCTASE FAD/NAD(P)-BINDING DOMAIN PROTEIN"/>
    <property type="match status" value="1"/>
</dbReference>
<sequence length="279" mass="30270">MTALPATAGRSAPVIDTGAFFDCEVTQVRHYTGTLFSFRAARPQSLRFRAGEFVMIGLAGDGKPVLRAYSLAGPSWDDALEFYSIKVEDGALTSRLQHIRPGDRVLVGKKPTGTLVLDALLPGRRLFLLSTGTGVAPFASIVREPEVYARHEQVILTHTCCTSAELAYSRELAAGLKDDPLVGEAASEKLHYFASVTREDGPQTGRITDLIQSGLFFRHIGQPRFDPEHDRVMICGSLAMLEDLKAILEGLGFAEGSNARPGSFVVEKAFSETSRPASR</sequence>
<dbReference type="InterPro" id="IPR008333">
    <property type="entry name" value="Cbr1-like_FAD-bd_dom"/>
</dbReference>
<keyword evidence="8" id="KW-0560">Oxidoreductase</keyword>
<dbReference type="EMBL" id="BMFS01000004">
    <property type="protein sequence ID" value="GGG97527.1"/>
    <property type="molecule type" value="Genomic_DNA"/>
</dbReference>
<reference evidence="12" key="1">
    <citation type="journal article" date="2019" name="Int. J. Syst. Evol. Microbiol.">
        <title>The Global Catalogue of Microorganisms (GCM) 10K type strain sequencing project: providing services to taxonomists for standard genome sequencing and annotation.</title>
        <authorList>
            <consortium name="The Broad Institute Genomics Platform"/>
            <consortium name="The Broad Institute Genome Sequencing Center for Infectious Disease"/>
            <person name="Wu L."/>
            <person name="Ma J."/>
        </authorList>
    </citation>
    <scope>NUCLEOTIDE SEQUENCE [LARGE SCALE GENOMIC DNA]</scope>
    <source>
        <strain evidence="12">CGMCC 1.12766</strain>
    </source>
</reference>
<dbReference type="RefSeq" id="WP_188451611.1">
    <property type="nucleotide sequence ID" value="NZ_BMFS01000004.1"/>
</dbReference>
<dbReference type="InterPro" id="IPR051930">
    <property type="entry name" value="FNR_type-1"/>
</dbReference>
<dbReference type="Pfam" id="PF00970">
    <property type="entry name" value="FAD_binding_6"/>
    <property type="match status" value="1"/>
</dbReference>
<dbReference type="Gene3D" id="3.40.50.80">
    <property type="entry name" value="Nucleotide-binding domain of ferredoxin-NADP reductase (FNR) module"/>
    <property type="match status" value="1"/>
</dbReference>
<evidence type="ECO:0000256" key="2">
    <source>
        <dbReference type="ARBA" id="ARBA00008312"/>
    </source>
</evidence>
<evidence type="ECO:0000256" key="6">
    <source>
        <dbReference type="ARBA" id="ARBA00022827"/>
    </source>
</evidence>
<comment type="similarity">
    <text evidence="2">Belongs to the ferredoxin--NADP reductase type 1 family.</text>
</comment>
<dbReference type="PANTHER" id="PTHR47878:SF1">
    <property type="entry name" value="FLAVODOXIN_FERREDOXIN--NADP REDUCTASE"/>
    <property type="match status" value="1"/>
</dbReference>
<keyword evidence="5" id="KW-0547">Nucleotide-binding</keyword>
<dbReference type="InterPro" id="IPR017938">
    <property type="entry name" value="Riboflavin_synthase-like_b-brl"/>
</dbReference>
<dbReference type="SUPFAM" id="SSF52343">
    <property type="entry name" value="Ferredoxin reductase-like, C-terminal NADP-linked domain"/>
    <property type="match status" value="1"/>
</dbReference>
<feature type="domain" description="FAD-binding FR-type" evidence="10">
    <location>
        <begin position="18"/>
        <end position="118"/>
    </location>
</feature>
<dbReference type="EC" id="1.18.1.2" evidence="3"/>
<evidence type="ECO:0000256" key="1">
    <source>
        <dbReference type="ARBA" id="ARBA00001974"/>
    </source>
</evidence>
<dbReference type="Pfam" id="PF00175">
    <property type="entry name" value="NAD_binding_1"/>
    <property type="match status" value="1"/>
</dbReference>
<name>A0ABQ1XM36_9PROT</name>
<evidence type="ECO:0000256" key="4">
    <source>
        <dbReference type="ARBA" id="ARBA00022630"/>
    </source>
</evidence>
<dbReference type="SUPFAM" id="SSF63380">
    <property type="entry name" value="Riboflavin synthase domain-like"/>
    <property type="match status" value="1"/>
</dbReference>
<keyword evidence="7" id="KW-0521">NADP</keyword>
<organism evidence="11 12">
    <name type="scientific">Glycocaulis albus</name>
    <dbReference type="NCBI Taxonomy" id="1382801"/>
    <lineage>
        <taxon>Bacteria</taxon>
        <taxon>Pseudomonadati</taxon>
        <taxon>Pseudomonadota</taxon>
        <taxon>Alphaproteobacteria</taxon>
        <taxon>Maricaulales</taxon>
        <taxon>Maricaulaceae</taxon>
        <taxon>Glycocaulis</taxon>
    </lineage>
</organism>
<comment type="cofactor">
    <cofactor evidence="1">
        <name>FAD</name>
        <dbReference type="ChEBI" id="CHEBI:57692"/>
    </cofactor>
</comment>